<protein>
    <submittedName>
        <fullName evidence="2">BQ5605_C006g03992 protein</fullName>
    </submittedName>
    <submittedName>
        <fullName evidence="3">BQ5605_C043g12080 protein</fullName>
    </submittedName>
</protein>
<dbReference type="STRING" id="796604.A0A2X0MTL6"/>
<evidence type="ECO:0000313" key="2">
    <source>
        <dbReference type="EMBL" id="SGY55234.1"/>
    </source>
</evidence>
<gene>
    <name evidence="3" type="primary">BQ5605_C043g12080</name>
    <name evidence="2" type="synonym">BQ5605_C006g03992</name>
    <name evidence="2" type="ORF">BQ5605_C006G03992</name>
    <name evidence="3" type="ORF">BQ5605_C043G12080</name>
</gene>
<organism evidence="3 4">
    <name type="scientific">Microbotryum silenes-dioicae</name>
    <dbReference type="NCBI Taxonomy" id="796604"/>
    <lineage>
        <taxon>Eukaryota</taxon>
        <taxon>Fungi</taxon>
        <taxon>Dikarya</taxon>
        <taxon>Basidiomycota</taxon>
        <taxon>Pucciniomycotina</taxon>
        <taxon>Microbotryomycetes</taxon>
        <taxon>Microbotryales</taxon>
        <taxon>Microbotryaceae</taxon>
        <taxon>Microbotryum</taxon>
    </lineage>
</organism>
<dbReference type="EMBL" id="FQNC01000044">
    <property type="protein sequence ID" value="SGY55234.1"/>
    <property type="molecule type" value="Genomic_DNA"/>
</dbReference>
<keyword evidence="4" id="KW-1185">Reference proteome</keyword>
<feature type="region of interest" description="Disordered" evidence="1">
    <location>
        <begin position="41"/>
        <end position="84"/>
    </location>
</feature>
<reference evidence="3 4" key="1">
    <citation type="submission" date="2016-11" db="EMBL/GenBank/DDBJ databases">
        <authorList>
            <person name="Jaros S."/>
            <person name="Januszkiewicz K."/>
            <person name="Wedrychowicz H."/>
        </authorList>
    </citation>
    <scope>NUCLEOTIDE SEQUENCE [LARGE SCALE GENOMIC DNA]</scope>
</reference>
<feature type="compositionally biased region" description="Basic residues" evidence="1">
    <location>
        <begin position="60"/>
        <end position="70"/>
    </location>
</feature>
<accession>A0A2X0MTL6</accession>
<evidence type="ECO:0000256" key="1">
    <source>
        <dbReference type="SAM" id="MobiDB-lite"/>
    </source>
</evidence>
<dbReference type="Proteomes" id="UP000249464">
    <property type="component" value="Unassembled WGS sequence"/>
</dbReference>
<name>A0A2X0MTL6_9BASI</name>
<dbReference type="EMBL" id="FQNC01000117">
    <property type="protein sequence ID" value="SGZ32116.1"/>
    <property type="molecule type" value="Genomic_DNA"/>
</dbReference>
<sequence>MDFIEWCPLKGLVGSRGKKGKMWEGGDEDVVLKVESENEVVETKVEEGMDGETVESTSVRPKRKARRGKKVKDEGSGGEGEGVEEVVKKKKVKVGRKVEDDEREMSGIPGGTELAKSLRDDELKVLGGEDLH</sequence>
<proteinExistence type="predicted"/>
<evidence type="ECO:0000313" key="3">
    <source>
        <dbReference type="EMBL" id="SGZ32116.1"/>
    </source>
</evidence>
<dbReference type="AlphaFoldDB" id="A0A2X0MTL6"/>
<evidence type="ECO:0000313" key="4">
    <source>
        <dbReference type="Proteomes" id="UP000249464"/>
    </source>
</evidence>